<evidence type="ECO:0000313" key="3">
    <source>
        <dbReference type="Proteomes" id="UP000283745"/>
    </source>
</evidence>
<evidence type="ECO:0000259" key="1">
    <source>
        <dbReference type="Pfam" id="PF00766"/>
    </source>
</evidence>
<accession>A0A414J770</accession>
<name>A0A414J770_9FIRM</name>
<evidence type="ECO:0000313" key="2">
    <source>
        <dbReference type="EMBL" id="RHE40215.1"/>
    </source>
</evidence>
<dbReference type="GO" id="GO:0009055">
    <property type="term" value="F:electron transfer activity"/>
    <property type="evidence" value="ECO:0007669"/>
    <property type="project" value="InterPro"/>
</dbReference>
<dbReference type="SUPFAM" id="SSF52402">
    <property type="entry name" value="Adenine nucleotide alpha hydrolases-like"/>
    <property type="match status" value="1"/>
</dbReference>
<dbReference type="Gene3D" id="3.40.50.1220">
    <property type="entry name" value="TPP-binding domain"/>
    <property type="match status" value="1"/>
</dbReference>
<organism evidence="2 3">
    <name type="scientific">Blautia obeum</name>
    <dbReference type="NCBI Taxonomy" id="40520"/>
    <lineage>
        <taxon>Bacteria</taxon>
        <taxon>Bacillati</taxon>
        <taxon>Bacillota</taxon>
        <taxon>Clostridia</taxon>
        <taxon>Lachnospirales</taxon>
        <taxon>Lachnospiraceae</taxon>
        <taxon>Blautia</taxon>
    </lineage>
</organism>
<dbReference type="InterPro" id="IPR029035">
    <property type="entry name" value="DHS-like_NAD/FAD-binding_dom"/>
</dbReference>
<dbReference type="AlphaFoldDB" id="A0A414J770"/>
<dbReference type="Gene3D" id="3.40.50.620">
    <property type="entry name" value="HUPs"/>
    <property type="match status" value="1"/>
</dbReference>
<sequence length="340" mass="37751">MLQKLPESCLITTKNGYRSMKYTLIINNFYDNVREQLLKLGHFLSENNLKRDDGYAIVFHKYSAENIQALDSITELMPVSHVRYVYSNQYVPEICLDYLTTQDNGSSLYLFIGDIWGNELCARLSVRLKGLCITDITSLCRKSNLFLAKKKICSGHILGSFELTGEPCLVSINKSYDEAASPSHSESVEVSYDRTALSTGYELQFTPVVKEESFTDSPCILVCGLGLSNKEHVLAVENCAGEINLPVAGSRPCVMNAWLPVDRLIGVSGTILKNNLAILLGVSGAPAFYTGVEKCKHIISINTDKDAPITKKSDLAICGDCTEIFTKFSKLVKEEYQHNE</sequence>
<dbReference type="InterPro" id="IPR001308">
    <property type="entry name" value="ETF_a/FixB"/>
</dbReference>
<dbReference type="PANTHER" id="PTHR43153">
    <property type="entry name" value="ELECTRON TRANSFER FLAVOPROTEIN ALPHA"/>
    <property type="match status" value="1"/>
</dbReference>
<dbReference type="InterPro" id="IPR014729">
    <property type="entry name" value="Rossmann-like_a/b/a_fold"/>
</dbReference>
<dbReference type="InterPro" id="IPR014731">
    <property type="entry name" value="ETF_asu_C"/>
</dbReference>
<gene>
    <name evidence="2" type="ORF">DW740_07905</name>
</gene>
<protein>
    <submittedName>
        <fullName evidence="2">Electron transfer flavoprotein subunit alpha/FixB family protein</fullName>
    </submittedName>
</protein>
<proteinExistence type="predicted"/>
<dbReference type="Proteomes" id="UP000283745">
    <property type="component" value="Unassembled WGS sequence"/>
</dbReference>
<dbReference type="GO" id="GO:0050660">
    <property type="term" value="F:flavin adenine dinucleotide binding"/>
    <property type="evidence" value="ECO:0007669"/>
    <property type="project" value="InterPro"/>
</dbReference>
<dbReference type="Pfam" id="PF00766">
    <property type="entry name" value="ETF_alpha"/>
    <property type="match status" value="1"/>
</dbReference>
<dbReference type="EMBL" id="QSKF01000005">
    <property type="protein sequence ID" value="RHE40215.1"/>
    <property type="molecule type" value="Genomic_DNA"/>
</dbReference>
<dbReference type="SUPFAM" id="SSF52467">
    <property type="entry name" value="DHS-like NAD/FAD-binding domain"/>
    <property type="match status" value="1"/>
</dbReference>
<dbReference type="PANTHER" id="PTHR43153:SF1">
    <property type="entry name" value="ELECTRON TRANSFER FLAVOPROTEIN SUBUNIT ALPHA, MITOCHONDRIAL"/>
    <property type="match status" value="1"/>
</dbReference>
<feature type="domain" description="Electron transfer flavoprotein alpha subunit C-terminal" evidence="1">
    <location>
        <begin position="215"/>
        <end position="292"/>
    </location>
</feature>
<dbReference type="GO" id="GO:0033539">
    <property type="term" value="P:fatty acid beta-oxidation using acyl-CoA dehydrogenase"/>
    <property type="evidence" value="ECO:0007669"/>
    <property type="project" value="TreeGrafter"/>
</dbReference>
<reference evidence="2 3" key="1">
    <citation type="submission" date="2018-08" db="EMBL/GenBank/DDBJ databases">
        <title>A genome reference for cultivated species of the human gut microbiota.</title>
        <authorList>
            <person name="Zou Y."/>
            <person name="Xue W."/>
            <person name="Luo G."/>
        </authorList>
    </citation>
    <scope>NUCLEOTIDE SEQUENCE [LARGE SCALE GENOMIC DNA]</scope>
    <source>
        <strain evidence="2 3">AM28-23</strain>
    </source>
</reference>
<comment type="caution">
    <text evidence="2">The sequence shown here is derived from an EMBL/GenBank/DDBJ whole genome shotgun (WGS) entry which is preliminary data.</text>
</comment>